<dbReference type="Pfam" id="PF04230">
    <property type="entry name" value="PS_pyruv_trans"/>
    <property type="match status" value="1"/>
</dbReference>
<comment type="caution">
    <text evidence="2">The sequence shown here is derived from an EMBL/GenBank/DDBJ whole genome shotgun (WGS) entry which is preliminary data.</text>
</comment>
<accession>L1QMV6</accession>
<keyword evidence="3" id="KW-1185">Reference proteome</keyword>
<name>L1QMV6_9CLOT</name>
<dbReference type="OrthoDB" id="9807674at2"/>
<dbReference type="Proteomes" id="UP000010420">
    <property type="component" value="Unassembled WGS sequence"/>
</dbReference>
<gene>
    <name evidence="2" type="ORF">HMPREF0216_00419</name>
</gene>
<dbReference type="eggNOG" id="COG5039">
    <property type="taxonomic scope" value="Bacteria"/>
</dbReference>
<dbReference type="InterPro" id="IPR007345">
    <property type="entry name" value="Polysacch_pyruvyl_Trfase"/>
</dbReference>
<dbReference type="HOGENOM" id="CLU_045699_1_0_9"/>
<protein>
    <submittedName>
        <fullName evidence="2">Polysaccharide pyruvyl transferase</fullName>
    </submittedName>
</protein>
<proteinExistence type="predicted"/>
<sequence length="360" mass="42669">MRRYFILIKIKIFIANLIGGDKVNAIKYLFSFRHYNKFKKYKDTKKIIYALTPLHGNIGDQAIAVATIKFLKENFIDYEVIEVNSNDIYTYGKAINKVLNKDDLIVLHGGGNMGNLYIEEEKSRRFIIKNFPKNKIISMTQTMSFTNDDEGIRELEKTKKIYNSHQDLTIIAREETSYKIMKEELRNNKILLNPDIVLYLHDIYKNNCHKRKNIMTCLRKDKESLIAHKRYELIEMIDKKYKHTFHYDTVVNKLVTKEIRENEVKDMLNKFLSAKVVITDRLHGMVFAVITKTPCIITKSLDHKVPGTYKWIKNLNYIKMIDDLEFEKIENIIDNFLNLEKVNEINFKEIYFEKLKENVI</sequence>
<dbReference type="EMBL" id="AMEZ01000013">
    <property type="protein sequence ID" value="EKY29060.1"/>
    <property type="molecule type" value="Genomic_DNA"/>
</dbReference>
<evidence type="ECO:0000313" key="3">
    <source>
        <dbReference type="Proteomes" id="UP000010420"/>
    </source>
</evidence>
<feature type="domain" description="Polysaccharide pyruvyl transferase" evidence="1">
    <location>
        <begin position="57"/>
        <end position="297"/>
    </location>
</feature>
<reference evidence="2 3" key="1">
    <citation type="submission" date="2012-05" db="EMBL/GenBank/DDBJ databases">
        <authorList>
            <person name="Weinstock G."/>
            <person name="Sodergren E."/>
            <person name="Lobos E.A."/>
            <person name="Fulton L."/>
            <person name="Fulton R."/>
            <person name="Courtney L."/>
            <person name="Fronick C."/>
            <person name="O'Laughlin M."/>
            <person name="Godfrey J."/>
            <person name="Wilson R.M."/>
            <person name="Miner T."/>
            <person name="Farmer C."/>
            <person name="Delehaunty K."/>
            <person name="Cordes M."/>
            <person name="Minx P."/>
            <person name="Tomlinson C."/>
            <person name="Chen J."/>
            <person name="Wollam A."/>
            <person name="Pepin K.H."/>
            <person name="Bhonagiri V."/>
            <person name="Zhang X."/>
            <person name="Suruliraj S."/>
            <person name="Warren W."/>
            <person name="Mitreva M."/>
            <person name="Mardis E.R."/>
            <person name="Wilson R.K."/>
        </authorList>
    </citation>
    <scope>NUCLEOTIDE SEQUENCE [LARGE SCALE GENOMIC DNA]</scope>
    <source>
        <strain evidence="2 3">DSM 1785</strain>
    </source>
</reference>
<dbReference type="STRING" id="545697.HMPREF0216_00419"/>
<dbReference type="AlphaFoldDB" id="L1QMV6"/>
<organism evidence="2 3">
    <name type="scientific">Clostridium celatum DSM 1785</name>
    <dbReference type="NCBI Taxonomy" id="545697"/>
    <lineage>
        <taxon>Bacteria</taxon>
        <taxon>Bacillati</taxon>
        <taxon>Bacillota</taxon>
        <taxon>Clostridia</taxon>
        <taxon>Eubacteriales</taxon>
        <taxon>Clostridiaceae</taxon>
        <taxon>Clostridium</taxon>
    </lineage>
</organism>
<evidence type="ECO:0000313" key="2">
    <source>
        <dbReference type="EMBL" id="EKY29060.1"/>
    </source>
</evidence>
<keyword evidence="2" id="KW-0808">Transferase</keyword>
<dbReference type="GO" id="GO:0016740">
    <property type="term" value="F:transferase activity"/>
    <property type="evidence" value="ECO:0007669"/>
    <property type="project" value="UniProtKB-KW"/>
</dbReference>
<evidence type="ECO:0000259" key="1">
    <source>
        <dbReference type="Pfam" id="PF04230"/>
    </source>
</evidence>
<dbReference type="PATRIC" id="fig|545697.3.peg.412"/>